<dbReference type="PANTHER" id="PTHR34123:SF3">
    <property type="entry name" value="SNOAL-LIKE DOMAIN-CONTAINING PROTEIN"/>
    <property type="match status" value="1"/>
</dbReference>
<name>A0AAX4NWH2_9CHLO</name>
<dbReference type="AlphaFoldDB" id="A0AAX4NWH2"/>
<accession>A0AAX4NWH2</accession>
<organism evidence="1 2">
    <name type="scientific">Chloropicon roscoffensis</name>
    <dbReference type="NCBI Taxonomy" id="1461544"/>
    <lineage>
        <taxon>Eukaryota</taxon>
        <taxon>Viridiplantae</taxon>
        <taxon>Chlorophyta</taxon>
        <taxon>Chloropicophyceae</taxon>
        <taxon>Chloropicales</taxon>
        <taxon>Chloropicaceae</taxon>
        <taxon>Chloropicon</taxon>
    </lineage>
</organism>
<gene>
    <name evidence="1" type="ORF">HKI87_01g00140</name>
</gene>
<evidence type="ECO:0000313" key="1">
    <source>
        <dbReference type="EMBL" id="WZN58492.1"/>
    </source>
</evidence>
<dbReference type="Pfam" id="PF10184">
    <property type="entry name" value="DUF2358"/>
    <property type="match status" value="1"/>
</dbReference>
<proteinExistence type="predicted"/>
<reference evidence="1 2" key="1">
    <citation type="submission" date="2024-03" db="EMBL/GenBank/DDBJ databases">
        <title>Complete genome sequence of the green alga Chloropicon roscoffensis RCC1871.</title>
        <authorList>
            <person name="Lemieux C."/>
            <person name="Pombert J.-F."/>
            <person name="Otis C."/>
            <person name="Turmel M."/>
        </authorList>
    </citation>
    <scope>NUCLEOTIDE SEQUENCE [LARGE SCALE GENOMIC DNA]</scope>
    <source>
        <strain evidence="1 2">RCC1871</strain>
    </source>
</reference>
<dbReference type="Proteomes" id="UP001472866">
    <property type="component" value="Chromosome 01"/>
</dbReference>
<protein>
    <submittedName>
        <fullName evidence="1">SOUL3-like protein</fullName>
    </submittedName>
</protein>
<dbReference type="PANTHER" id="PTHR34123">
    <property type="entry name" value="OS04G0578200 PROTEIN"/>
    <property type="match status" value="1"/>
</dbReference>
<sequence>MGVVSGRGGSSGGVVRRRRLLALAPPLVFLGRSGRRKAEATPLAPLGRATRVGTKRLGLSPSEVMEYLRQGLQEGQYFVNPSGLPVFVFDDECRFKDPTNDVVGLSRYQKALGILFDESKSKVKLESIEVVEGEQKIKARYLLGGTLKLPWRPCVPEYGGVVTYTLSDETGLVVSQDQEWTISAAEALRETFTPCRAPS</sequence>
<dbReference type="EMBL" id="CP151501">
    <property type="protein sequence ID" value="WZN58492.1"/>
    <property type="molecule type" value="Genomic_DNA"/>
</dbReference>
<dbReference type="InterPro" id="IPR018790">
    <property type="entry name" value="DUF2358"/>
</dbReference>
<keyword evidence="2" id="KW-1185">Reference proteome</keyword>
<evidence type="ECO:0000313" key="2">
    <source>
        <dbReference type="Proteomes" id="UP001472866"/>
    </source>
</evidence>